<evidence type="ECO:0000313" key="2">
    <source>
        <dbReference type="EMBL" id="MDX2296649.1"/>
    </source>
</evidence>
<dbReference type="RefSeq" id="WP_319012814.1">
    <property type="nucleotide sequence ID" value="NZ_JAWJZF010000503.1"/>
</dbReference>
<feature type="region of interest" description="Disordered" evidence="1">
    <location>
        <begin position="233"/>
        <end position="256"/>
    </location>
</feature>
<dbReference type="Proteomes" id="UP001278571">
    <property type="component" value="Unassembled WGS sequence"/>
</dbReference>
<keyword evidence="3" id="KW-1185">Reference proteome</keyword>
<sequence>MTLTVGFRLGNDILTRQVTVLVTESGVLHRAQGLYGKLPRVSPPVPSVALTTSLPDFRGENPLARPIADLRQQHASYTRKGYQRILIPPSVVRVDVREYPPRPVVRHRELIHAFVAAATATPVTPGPSTPSPSLEAAITAFRSALGLPSRPERVAGATVPRPRGIPPRVAAMLRTLAHGSPLTPSRRLPVGWTVTGQGVRLRVGAMGEVLDRADVIELHAALNAWLLFTRDGGPPVLEGGERSGRSRQGPSRSGSA</sequence>
<protein>
    <submittedName>
        <fullName evidence="2">Uncharacterized protein</fullName>
    </submittedName>
</protein>
<organism evidence="2 3">
    <name type="scientific">Streptomyces roseolus</name>
    <dbReference type="NCBI Taxonomy" id="67358"/>
    <lineage>
        <taxon>Bacteria</taxon>
        <taxon>Bacillati</taxon>
        <taxon>Actinomycetota</taxon>
        <taxon>Actinomycetes</taxon>
        <taxon>Kitasatosporales</taxon>
        <taxon>Streptomycetaceae</taxon>
        <taxon>Streptomyces</taxon>
    </lineage>
</organism>
<evidence type="ECO:0000256" key="1">
    <source>
        <dbReference type="SAM" id="MobiDB-lite"/>
    </source>
</evidence>
<accession>A0ABU4KFT1</accession>
<gene>
    <name evidence="2" type="ORF">R2363_31320</name>
</gene>
<reference evidence="2 3" key="1">
    <citation type="submission" date="2023-10" db="EMBL/GenBank/DDBJ databases">
        <authorList>
            <person name="Wang X.X."/>
        </authorList>
    </citation>
    <scope>NUCLEOTIDE SEQUENCE [LARGE SCALE GENOMIC DNA]</scope>
    <source>
        <strain evidence="2 3">NBRC 12816</strain>
    </source>
</reference>
<proteinExistence type="predicted"/>
<evidence type="ECO:0000313" key="3">
    <source>
        <dbReference type="Proteomes" id="UP001278571"/>
    </source>
</evidence>
<dbReference type="EMBL" id="JAWJZF010000503">
    <property type="protein sequence ID" value="MDX2296649.1"/>
    <property type="molecule type" value="Genomic_DNA"/>
</dbReference>
<feature type="compositionally biased region" description="Low complexity" evidence="1">
    <location>
        <begin position="246"/>
        <end position="256"/>
    </location>
</feature>
<comment type="caution">
    <text evidence="2">The sequence shown here is derived from an EMBL/GenBank/DDBJ whole genome shotgun (WGS) entry which is preliminary data.</text>
</comment>
<name>A0ABU4KFT1_9ACTN</name>